<evidence type="ECO:0000313" key="5">
    <source>
        <dbReference type="Proteomes" id="UP000594262"/>
    </source>
</evidence>
<evidence type="ECO:0000256" key="2">
    <source>
        <dbReference type="SAM" id="MobiDB-lite"/>
    </source>
</evidence>
<dbReference type="RefSeq" id="XP_066916392.1">
    <property type="nucleotide sequence ID" value="XM_067060291.1"/>
</dbReference>
<evidence type="ECO:0000313" key="4">
    <source>
        <dbReference type="EnsemblMetazoa" id="CLYHEMP002194.1"/>
    </source>
</evidence>
<proteinExistence type="predicted"/>
<dbReference type="Pfam" id="PF11027">
    <property type="entry name" value="DUF2615"/>
    <property type="match status" value="1"/>
</dbReference>
<dbReference type="AlphaFoldDB" id="A0A7M5UPN4"/>
<protein>
    <recommendedName>
        <fullName evidence="1">Small integral membrane protein 14</fullName>
    </recommendedName>
</protein>
<dbReference type="PANTHER" id="PTHR31019">
    <property type="entry name" value="SMALL INTEGRAL MEMBRANE PROTEIN 14"/>
    <property type="match status" value="1"/>
</dbReference>
<dbReference type="EnsemblMetazoa" id="CLYHEMT002194.1">
    <property type="protein sequence ID" value="CLYHEMP002194.1"/>
    <property type="gene ID" value="CLYHEMG002194"/>
</dbReference>
<keyword evidence="5" id="KW-1185">Reference proteome</keyword>
<sequence>MGEPPPFDPCECIFSPAGAMRRLISLLRQSQNYCTDDQCFGNPPGPNQNEDTGMTMFMMFIAWVVVAAALYLFRPTSVRDGSKPARHDNNDDHPDRNDPHNPPPVM</sequence>
<keyword evidence="3" id="KW-0812">Transmembrane</keyword>
<feature type="compositionally biased region" description="Basic and acidic residues" evidence="2">
    <location>
        <begin position="80"/>
        <end position="99"/>
    </location>
</feature>
<dbReference type="GO" id="GO:0005783">
    <property type="term" value="C:endoplasmic reticulum"/>
    <property type="evidence" value="ECO:0007669"/>
    <property type="project" value="TreeGrafter"/>
</dbReference>
<dbReference type="Proteomes" id="UP000594262">
    <property type="component" value="Unplaced"/>
</dbReference>
<organism evidence="4 5">
    <name type="scientific">Clytia hemisphaerica</name>
    <dbReference type="NCBI Taxonomy" id="252671"/>
    <lineage>
        <taxon>Eukaryota</taxon>
        <taxon>Metazoa</taxon>
        <taxon>Cnidaria</taxon>
        <taxon>Hydrozoa</taxon>
        <taxon>Hydroidolina</taxon>
        <taxon>Leptothecata</taxon>
        <taxon>Obeliida</taxon>
        <taxon>Clytiidae</taxon>
        <taxon>Clytia</taxon>
    </lineage>
</organism>
<reference evidence="4" key="1">
    <citation type="submission" date="2021-01" db="UniProtKB">
        <authorList>
            <consortium name="EnsemblMetazoa"/>
        </authorList>
    </citation>
    <scope>IDENTIFICATION</scope>
</reference>
<accession>A0A7M5UPN4</accession>
<dbReference type="InterPro" id="IPR020309">
    <property type="entry name" value="Smim-14"/>
</dbReference>
<evidence type="ECO:0000256" key="1">
    <source>
        <dbReference type="ARBA" id="ARBA00017902"/>
    </source>
</evidence>
<feature type="region of interest" description="Disordered" evidence="2">
    <location>
        <begin position="78"/>
        <end position="106"/>
    </location>
</feature>
<keyword evidence="3" id="KW-1133">Transmembrane helix</keyword>
<dbReference type="GeneID" id="136803552"/>
<dbReference type="PANTHER" id="PTHR31019:SF1">
    <property type="entry name" value="SMALL INTEGRAL MEMBRANE PROTEIN 14"/>
    <property type="match status" value="1"/>
</dbReference>
<keyword evidence="3" id="KW-0472">Membrane</keyword>
<evidence type="ECO:0000256" key="3">
    <source>
        <dbReference type="SAM" id="Phobius"/>
    </source>
</evidence>
<feature type="transmembrane region" description="Helical" evidence="3">
    <location>
        <begin position="54"/>
        <end position="73"/>
    </location>
</feature>
<name>A0A7M5UPN4_9CNID</name>
<dbReference type="OrthoDB" id="10054061at2759"/>